<dbReference type="AlphaFoldDB" id="B2IDZ5"/>
<evidence type="ECO:0000313" key="2">
    <source>
        <dbReference type="Proteomes" id="UP000001695"/>
    </source>
</evidence>
<reference evidence="2" key="1">
    <citation type="submission" date="2008-03" db="EMBL/GenBank/DDBJ databases">
        <title>Complete sequence of chromosome of Beijerinckia indica subsp. indica ATCC 9039.</title>
        <authorList>
            <consortium name="US DOE Joint Genome Institute"/>
            <person name="Copeland A."/>
            <person name="Lucas S."/>
            <person name="Lapidus A."/>
            <person name="Glavina del Rio T."/>
            <person name="Dalin E."/>
            <person name="Tice H."/>
            <person name="Bruce D."/>
            <person name="Goodwin L."/>
            <person name="Pitluck S."/>
            <person name="LaButti K."/>
            <person name="Schmutz J."/>
            <person name="Larimer F."/>
            <person name="Land M."/>
            <person name="Hauser L."/>
            <person name="Kyrpides N."/>
            <person name="Mikhailova N."/>
            <person name="Dunfield P.F."/>
            <person name="Dedysh S.N."/>
            <person name="Liesack W."/>
            <person name="Saw J.H."/>
            <person name="Alam M."/>
            <person name="Chen Y."/>
            <person name="Murrell J.C."/>
            <person name="Richardson P."/>
        </authorList>
    </citation>
    <scope>NUCLEOTIDE SEQUENCE [LARGE SCALE GENOMIC DNA]</scope>
    <source>
        <strain evidence="2">ATCC 9039 / DSM 1715 / NCIMB 8712</strain>
    </source>
</reference>
<sequence length="137" mass="15572">MCQNHATALAGCLVGARRGESIKSKNRHDFWDEFASDSDLKSDALVFCSLIQRERDHGHPMASNSLPSHAHVDLTRGRDDWAKPRSRKTSFSPLENIIHHLMDMMLDAGGTRDVSTFIRCRYKMKRSVLLLNSDPMF</sequence>
<proteinExistence type="predicted"/>
<reference evidence="1 2" key="2">
    <citation type="journal article" date="2010" name="J. Bacteriol.">
        <title>Complete genome sequence of Beijerinckia indica subsp. indica.</title>
        <authorList>
            <person name="Tamas I."/>
            <person name="Dedysh S.N."/>
            <person name="Liesack W."/>
            <person name="Stott M.B."/>
            <person name="Alam M."/>
            <person name="Murrell J.C."/>
            <person name="Dunfield P.F."/>
        </authorList>
    </citation>
    <scope>NUCLEOTIDE SEQUENCE [LARGE SCALE GENOMIC DNA]</scope>
    <source>
        <strain evidence="2">ATCC 9039 / DSM 1715 / NCIMB 8712</strain>
    </source>
</reference>
<name>B2IDZ5_BEII9</name>
<evidence type="ECO:0000313" key="1">
    <source>
        <dbReference type="EMBL" id="ACB96927.1"/>
    </source>
</evidence>
<gene>
    <name evidence="1" type="ordered locus">Bind_3370</name>
</gene>
<dbReference type="HOGENOM" id="CLU_1861272_0_0_5"/>
<dbReference type="Proteomes" id="UP000001695">
    <property type="component" value="Chromosome"/>
</dbReference>
<dbReference type="STRING" id="395963.Bind_3370"/>
<dbReference type="KEGG" id="bid:Bind_3370"/>
<accession>B2IDZ5</accession>
<protein>
    <submittedName>
        <fullName evidence="1">Uncharacterized protein</fullName>
    </submittedName>
</protein>
<keyword evidence="2" id="KW-1185">Reference proteome</keyword>
<organism evidence="1 2">
    <name type="scientific">Beijerinckia indica subsp. indica (strain ATCC 9039 / DSM 1715 / NCIMB 8712)</name>
    <dbReference type="NCBI Taxonomy" id="395963"/>
    <lineage>
        <taxon>Bacteria</taxon>
        <taxon>Pseudomonadati</taxon>
        <taxon>Pseudomonadota</taxon>
        <taxon>Alphaproteobacteria</taxon>
        <taxon>Hyphomicrobiales</taxon>
        <taxon>Beijerinckiaceae</taxon>
        <taxon>Beijerinckia</taxon>
    </lineage>
</organism>
<dbReference type="EMBL" id="CP001016">
    <property type="protein sequence ID" value="ACB96927.1"/>
    <property type="molecule type" value="Genomic_DNA"/>
</dbReference>